<evidence type="ECO:0000256" key="3">
    <source>
        <dbReference type="ARBA" id="ARBA00005755"/>
    </source>
</evidence>
<evidence type="ECO:0000313" key="23">
    <source>
        <dbReference type="Proteomes" id="UP000224634"/>
    </source>
</evidence>
<evidence type="ECO:0000256" key="16">
    <source>
        <dbReference type="ARBA" id="ARBA00049244"/>
    </source>
</evidence>
<dbReference type="GO" id="GO:0006272">
    <property type="term" value="P:leading strand elongation"/>
    <property type="evidence" value="ECO:0007669"/>
    <property type="project" value="TreeGrafter"/>
</dbReference>
<dbReference type="GO" id="GO:0008622">
    <property type="term" value="C:epsilon DNA polymerase complex"/>
    <property type="evidence" value="ECO:0007669"/>
    <property type="project" value="InterPro"/>
</dbReference>
<dbReference type="Gene3D" id="3.30.342.10">
    <property type="entry name" value="DNA Polymerase, chain B, domain 1"/>
    <property type="match status" value="1"/>
</dbReference>
<evidence type="ECO:0000256" key="8">
    <source>
        <dbReference type="ARBA" id="ARBA00022723"/>
    </source>
</evidence>
<dbReference type="Pfam" id="PF22912">
    <property type="entry name" value="zf-DPOE"/>
    <property type="match status" value="1"/>
</dbReference>
<evidence type="ECO:0000256" key="9">
    <source>
        <dbReference type="ARBA" id="ARBA00022771"/>
    </source>
</evidence>
<dbReference type="GO" id="GO:0008270">
    <property type="term" value="F:zinc ion binding"/>
    <property type="evidence" value="ECO:0007669"/>
    <property type="project" value="UniProtKB-KW"/>
</dbReference>
<organism evidence="22 23">
    <name type="scientific">Polytolypa hystricis (strain UAMH7299)</name>
    <dbReference type="NCBI Taxonomy" id="1447883"/>
    <lineage>
        <taxon>Eukaryota</taxon>
        <taxon>Fungi</taxon>
        <taxon>Dikarya</taxon>
        <taxon>Ascomycota</taxon>
        <taxon>Pezizomycotina</taxon>
        <taxon>Eurotiomycetes</taxon>
        <taxon>Eurotiomycetidae</taxon>
        <taxon>Onygenales</taxon>
        <taxon>Onygenales incertae sedis</taxon>
        <taxon>Polytolypa</taxon>
    </lineage>
</organism>
<evidence type="ECO:0000256" key="18">
    <source>
        <dbReference type="ARBA" id="ARBA00065544"/>
    </source>
</evidence>
<dbReference type="GO" id="GO:0008310">
    <property type="term" value="F:single-stranded DNA 3'-5' DNA exonuclease activity"/>
    <property type="evidence" value="ECO:0007669"/>
    <property type="project" value="TreeGrafter"/>
</dbReference>
<evidence type="ECO:0000256" key="1">
    <source>
        <dbReference type="ARBA" id="ARBA00001966"/>
    </source>
</evidence>
<dbReference type="InterPro" id="IPR013697">
    <property type="entry name" value="DNA_pol_e_suA_C"/>
</dbReference>
<dbReference type="GO" id="GO:0003677">
    <property type="term" value="F:DNA binding"/>
    <property type="evidence" value="ECO:0007669"/>
    <property type="project" value="UniProtKB-KW"/>
</dbReference>
<evidence type="ECO:0000259" key="21">
    <source>
        <dbReference type="SMART" id="SM01159"/>
    </source>
</evidence>
<name>A0A2B7YCR7_POLH7</name>
<dbReference type="CDD" id="cd05535">
    <property type="entry name" value="POLBc_epsilon"/>
    <property type="match status" value="1"/>
</dbReference>
<dbReference type="EMBL" id="PDNA01000056">
    <property type="protein sequence ID" value="PGH18662.1"/>
    <property type="molecule type" value="Genomic_DNA"/>
</dbReference>
<dbReference type="FunFam" id="1.10.132.60:FF:000002">
    <property type="entry name" value="DNA polymerase epsilon catalytic subunit"/>
    <property type="match status" value="1"/>
</dbReference>
<accession>A0A2B7YCR7</accession>
<evidence type="ECO:0000256" key="4">
    <source>
        <dbReference type="ARBA" id="ARBA00022485"/>
    </source>
</evidence>
<feature type="region of interest" description="Disordered" evidence="20">
    <location>
        <begin position="1204"/>
        <end position="1258"/>
    </location>
</feature>
<protein>
    <recommendedName>
        <fullName evidence="19">DNA polymerase epsilon catalytic subunit</fullName>
        <ecNumber evidence="19">2.7.7.7</ecNumber>
    </recommendedName>
</protein>
<comment type="caution">
    <text evidence="22">The sequence shown here is derived from an EMBL/GenBank/DDBJ whole genome shotgun (WGS) entry which is preliminary data.</text>
</comment>
<keyword evidence="9 19" id="KW-0863">Zinc-finger</keyword>
<dbReference type="STRING" id="1447883.A0A2B7YCR7"/>
<dbReference type="FunFam" id="3.90.1600.10:FF:000006">
    <property type="entry name" value="DNA polymerase epsilon catalytic subunit"/>
    <property type="match status" value="1"/>
</dbReference>
<dbReference type="InterPro" id="IPR054475">
    <property type="entry name" value="Znf-DPOE"/>
</dbReference>
<evidence type="ECO:0000256" key="10">
    <source>
        <dbReference type="ARBA" id="ARBA00022833"/>
    </source>
</evidence>
<keyword evidence="5 19" id="KW-0808">Transferase</keyword>
<evidence type="ECO:0000256" key="19">
    <source>
        <dbReference type="RuleBase" id="RU365029"/>
    </source>
</evidence>
<dbReference type="InterPro" id="IPR006133">
    <property type="entry name" value="DNA-dir_DNA_pol_B_exonuc"/>
</dbReference>
<keyword evidence="4 19" id="KW-0004">4Fe-4S</keyword>
<dbReference type="Pfam" id="PF08490">
    <property type="entry name" value="DUF1744"/>
    <property type="match status" value="1"/>
</dbReference>
<dbReference type="PANTHER" id="PTHR10670">
    <property type="entry name" value="DNA POLYMERASE EPSILON CATALYTIC SUBUNIT A"/>
    <property type="match status" value="1"/>
</dbReference>
<dbReference type="OrthoDB" id="10060449at2759"/>
<keyword evidence="7 19" id="KW-0235">DNA replication</keyword>
<dbReference type="InterPro" id="IPR042087">
    <property type="entry name" value="DNA_pol_B_thumb"/>
</dbReference>
<reference evidence="22 23" key="1">
    <citation type="submission" date="2017-10" db="EMBL/GenBank/DDBJ databases">
        <title>Comparative genomics in systemic dimorphic fungi from Ajellomycetaceae.</title>
        <authorList>
            <person name="Munoz J.F."/>
            <person name="Mcewen J.G."/>
            <person name="Clay O.K."/>
            <person name="Cuomo C.A."/>
        </authorList>
    </citation>
    <scope>NUCLEOTIDE SEQUENCE [LARGE SCALE GENOMIC DNA]</scope>
    <source>
        <strain evidence="22 23">UAMH7299</strain>
    </source>
</reference>
<keyword evidence="8 19" id="KW-0479">Metal-binding</keyword>
<dbReference type="SMART" id="SM01159">
    <property type="entry name" value="DUF1744"/>
    <property type="match status" value="1"/>
</dbReference>
<comment type="subunit">
    <text evidence="18">Heterotetramer. Consists of 4 subunits: POL2, DPB2, DPB3 and DPB4.</text>
</comment>
<dbReference type="GO" id="GO:0000278">
    <property type="term" value="P:mitotic cell cycle"/>
    <property type="evidence" value="ECO:0007669"/>
    <property type="project" value="TreeGrafter"/>
</dbReference>
<keyword evidence="23" id="KW-1185">Reference proteome</keyword>
<dbReference type="GO" id="GO:0006287">
    <property type="term" value="P:base-excision repair, gap-filling"/>
    <property type="evidence" value="ECO:0007669"/>
    <property type="project" value="TreeGrafter"/>
</dbReference>
<feature type="domain" description="DNA polymerase epsilon catalytic subunit A C-terminal" evidence="21">
    <location>
        <begin position="1518"/>
        <end position="1912"/>
    </location>
</feature>
<dbReference type="GO" id="GO:0051539">
    <property type="term" value="F:4 iron, 4 sulfur cluster binding"/>
    <property type="evidence" value="ECO:0007669"/>
    <property type="project" value="UniProtKB-KW"/>
</dbReference>
<proteinExistence type="inferred from homology"/>
<keyword evidence="12 19" id="KW-0408">Iron</keyword>
<evidence type="ECO:0000256" key="2">
    <source>
        <dbReference type="ARBA" id="ARBA00004123"/>
    </source>
</evidence>
<comment type="subcellular location">
    <subcellularLocation>
        <location evidence="2 19">Nucleus</location>
    </subcellularLocation>
</comment>
<gene>
    <name evidence="22" type="ORF">AJ80_04410</name>
</gene>
<feature type="region of interest" description="Disordered" evidence="20">
    <location>
        <begin position="1"/>
        <end position="41"/>
    </location>
</feature>
<evidence type="ECO:0000256" key="5">
    <source>
        <dbReference type="ARBA" id="ARBA00022679"/>
    </source>
</evidence>
<keyword evidence="15 19" id="KW-0539">Nucleus</keyword>
<comment type="function">
    <text evidence="17 19">DNA polymerase II participates in chromosomal DNA replication.</text>
</comment>
<dbReference type="Gene3D" id="1.10.132.60">
    <property type="entry name" value="DNA polymerase family B, C-terminal domain"/>
    <property type="match status" value="1"/>
</dbReference>
<keyword evidence="6 19" id="KW-0548">Nucleotidyltransferase</keyword>
<evidence type="ECO:0000256" key="11">
    <source>
        <dbReference type="ARBA" id="ARBA00022932"/>
    </source>
</evidence>
<keyword evidence="14 19" id="KW-0238">DNA-binding</keyword>
<dbReference type="InterPro" id="IPR055191">
    <property type="entry name" value="POL2_thumb"/>
</dbReference>
<sequence length="2235" mass="255766">MPPRKPSKYGTKYRSSASSFNPRRGKTVELGSLRSSEATSQDEKFEAVRLANSIDESMGFPRFESGKPRAGWLINMQSTVIEDSKVPGGRAGVDFYFLDDQGDHFKATVEYDPYFLIATKRGHEPEVEEWCKRTFEGLVKSVKHIEKEDLQMPNHLLGYKRPYLKLNFANVNDLLAVRKSILPIAKKNKKNVNAMDTYAEMASANAGFDLFDEEFNDRPQNVLVDAEEFIVDIREYDVPYHVRVSIDKDIRIGKWYTVQSKHGVISLSCIEERLQRADPVVLAFDIETTKLPLKFPDAVIDQIMMISYMVDGKGYLITNREIVSEDISNFEYTPRAEYEGPFEIFNEPDEKGVLERFFGHIKEVKPTVIATYNGDFFDWPFVEARASFQGIDMYREIGFRKTSEDIYQSNYCVHMDCFAWVNRDSYLPQGSRGLKAVTVAKLGYDPDELDPEVMTRYAIERPQTLAEYSVSDAVATYYLYMKYIHPFIFSLCTIIPLSPDDVLRKGTGTLCEMLLMVQAYLHNIVLPNKHTAPVEAFWEGHLLDSETYVGGHVESIEAGVFRSDIPVNFSIEPKAMEELIRDLDAALEFSITVEEKKSMEDVTNYEEVKAQIVERLNNLKDTPNRLERPSIYHLDVASMYPNIMTTNRLQPDSMIQESDCAACDFNRPGKTCDRRLPWAWRGEFLPAKKDEYNMIRRALANEKFPPSNKKGPPRSFNDLEHADQATILKKRLQDYSRKIYHKMRDSKTIVREAIICQRENPFYIDTVRDFRDRRYDFKGKQKVWKGKADTLKSAGAPQAEVDEAKKMVILFDSLQLAHKVILNSFYGYVMRKGSRWYSMEMAGVTCLTGAHIIQMASALVVRIGRPLELDTDGIWCMLPATFPENFAFTLKNGKKLAISYPCVMLNHLVHAKFTNHQYQTLVDPATFKYETHSDNSIFFEVDGPYRAMILPTSKEEDKNLKKRYAVFNHDGSLAELKGFEVKRRGELKLIKIFQTQIFKFFLEGTTLAETYAAVAEVANRWLDVLDSHGSTLADEELIDLICENRNMAKTLEEYGNQKSTSITTAKRLAEFLGDQMIKDKGLNCKYIISSRPRNAPVTERAIPVAIFSAEYNVKRFFLRKWLKEDPGDMDPRTVIDWDYYLGRLGSVVQKLITIPAALQKVRNPVPRIPHPDWLQRRINIKDDKFKQKKMTDLFQKTPLSDLPTNIMDHRLPNSGDIEDCISPSTQKSRVQAPTSSAQKRKSPDGANPASLDPFASLPPVMPSITEDYEGWLRYQKQKWKIQKQARIRRRKLFGERANPASNPLSNFFRNQAELIYVSTWQILQLRETDMPGEVRMFVLIDQKIHSITVNVPRQVIINLKYDNLPDVELPGCTVEKVNHTLPNGHPSVHLFRMTMPEETYLNEAEKMSVLLNHSSVEGVYEKKVPLNVRAILKLGTLCTFDESQGGVLGKGLEEGFDLSTLLRAESTQKYLETSPLEYIFLYHVVSGDRQIFAVFSTRKEEAHIVILTKQREVQGLPNVDKIYTESLQRKTQEENTESWQQVFEYQDKIHFRTTQVTSKRKAHLEVGDAVKKLRGESTQPVVVVIQSPQKRQLLRDITILKDSPTLSLKSESSDGDLPPLGWQSFVAKQIVMHYLALGTWLYHLIELARYGDIPLCNLEKDDPKYLIDIAYARRLEQNNIVLWWSGSPLPDHAGYERDNVLGPSLKVEMPSINNPGAYSSVCIELEIRNLSINTILTASLINELEGSESTLLNPSTLSEPGASDGTGVLYSDTAFSSAGVLVLRDMVKAWWSEACQGNGMADLLVQHLIRWVESPDSALYDQALQHHVQMMSKKAFQQLMTDFRRVGSHIVFASPGRLLLQTTKTEVGNAYAYSQYILKSIKGKPLFHFLDLEIKEYWDYLVWYDEHNFGGKGCQEVVDAESQELEVVMHWQFNRGLPRPLQSVFGDWVVEFIELMHRLKRPDQASDEADIPRLTQLPFRSITENERGGELTTILVEPFSKPLKKQITGLIRRQRDELMHPELASDYEFPRLPGALWDGRKTERNPTLELVKALMQVLSLSKATSLETRLLRKELLALFEVREFSAEGRFENPSPSLKFSQLICNHCTMTRDLDLCRDGDILPEGEAEENPNTSPTKPWCCLSCGAGFDRLALEEKLIGQVQGLVVEWQTQDLKCSKCSSLRISEFMEHCSCSGSWAETMDRKEVERRVKVLESVAEFYELKMLTIVTTDVLSRL</sequence>
<feature type="compositionally biased region" description="Polar residues" evidence="20">
    <location>
        <begin position="1222"/>
        <end position="1237"/>
    </location>
</feature>
<dbReference type="Gene3D" id="3.90.1600.10">
    <property type="entry name" value="Palm domain of DNA polymerase"/>
    <property type="match status" value="1"/>
</dbReference>
<keyword evidence="11 19" id="KW-0239">DNA-directed DNA polymerase</keyword>
<comment type="cofactor">
    <cofactor evidence="1 19">
        <name>[4Fe-4S] cluster</name>
        <dbReference type="ChEBI" id="CHEBI:49883"/>
    </cofactor>
</comment>
<dbReference type="InterPro" id="IPR043502">
    <property type="entry name" value="DNA/RNA_pol_sf"/>
</dbReference>
<evidence type="ECO:0000256" key="14">
    <source>
        <dbReference type="ARBA" id="ARBA00023125"/>
    </source>
</evidence>
<evidence type="ECO:0000256" key="7">
    <source>
        <dbReference type="ARBA" id="ARBA00022705"/>
    </source>
</evidence>
<dbReference type="PANTHER" id="PTHR10670:SF0">
    <property type="entry name" value="DNA POLYMERASE EPSILON CATALYTIC SUBUNIT A"/>
    <property type="match status" value="1"/>
</dbReference>
<dbReference type="Gene3D" id="3.30.420.10">
    <property type="entry name" value="Ribonuclease H-like superfamily/Ribonuclease H"/>
    <property type="match status" value="1"/>
</dbReference>
<dbReference type="SMART" id="SM00486">
    <property type="entry name" value="POLBc"/>
    <property type="match status" value="1"/>
</dbReference>
<dbReference type="InterPro" id="IPR023211">
    <property type="entry name" value="DNA_pol_palm_dom_sf"/>
</dbReference>
<dbReference type="EC" id="2.7.7.7" evidence="19"/>
<dbReference type="GO" id="GO:0000166">
    <property type="term" value="F:nucleotide binding"/>
    <property type="evidence" value="ECO:0007669"/>
    <property type="project" value="InterPro"/>
</dbReference>
<dbReference type="GO" id="GO:0003887">
    <property type="term" value="F:DNA-directed DNA polymerase activity"/>
    <property type="evidence" value="ECO:0007669"/>
    <property type="project" value="UniProtKB-KW"/>
</dbReference>
<keyword evidence="10 19" id="KW-0862">Zinc</keyword>
<dbReference type="Pfam" id="PF23250">
    <property type="entry name" value="zf_DPOE_2"/>
    <property type="match status" value="1"/>
</dbReference>
<keyword evidence="13 19" id="KW-0411">Iron-sulfur</keyword>
<dbReference type="SUPFAM" id="SSF53098">
    <property type="entry name" value="Ribonuclease H-like"/>
    <property type="match status" value="1"/>
</dbReference>
<dbReference type="FunFam" id="3.30.420.10:FF:000015">
    <property type="entry name" value="DNA polymerase epsilon catalytic subunit"/>
    <property type="match status" value="1"/>
</dbReference>
<dbReference type="SUPFAM" id="SSF56672">
    <property type="entry name" value="DNA/RNA polymerases"/>
    <property type="match status" value="1"/>
</dbReference>
<dbReference type="GO" id="GO:0045004">
    <property type="term" value="P:DNA replication proofreading"/>
    <property type="evidence" value="ECO:0007669"/>
    <property type="project" value="TreeGrafter"/>
</dbReference>
<evidence type="ECO:0000256" key="20">
    <source>
        <dbReference type="SAM" id="MobiDB-lite"/>
    </source>
</evidence>
<dbReference type="Pfam" id="PF22634">
    <property type="entry name" value="POL2_thumb"/>
    <property type="match status" value="1"/>
</dbReference>
<dbReference type="Proteomes" id="UP000224634">
    <property type="component" value="Unassembled WGS sequence"/>
</dbReference>
<evidence type="ECO:0000256" key="6">
    <source>
        <dbReference type="ARBA" id="ARBA00022695"/>
    </source>
</evidence>
<evidence type="ECO:0000256" key="17">
    <source>
        <dbReference type="ARBA" id="ARBA00057054"/>
    </source>
</evidence>
<dbReference type="InterPro" id="IPR029703">
    <property type="entry name" value="POL2"/>
</dbReference>
<dbReference type="GO" id="GO:0006297">
    <property type="term" value="P:nucleotide-excision repair, DNA gap filling"/>
    <property type="evidence" value="ECO:0007669"/>
    <property type="project" value="TreeGrafter"/>
</dbReference>
<evidence type="ECO:0000256" key="12">
    <source>
        <dbReference type="ARBA" id="ARBA00023004"/>
    </source>
</evidence>
<dbReference type="InterPro" id="IPR012337">
    <property type="entry name" value="RNaseH-like_sf"/>
</dbReference>
<dbReference type="InterPro" id="IPR036397">
    <property type="entry name" value="RNaseH_sf"/>
</dbReference>
<dbReference type="Pfam" id="PF03104">
    <property type="entry name" value="DNA_pol_B_exo1"/>
    <property type="match status" value="1"/>
</dbReference>
<dbReference type="CDD" id="cd05779">
    <property type="entry name" value="DNA_polB_epsilon_exo"/>
    <property type="match status" value="1"/>
</dbReference>
<comment type="catalytic activity">
    <reaction evidence="16 19">
        <text>DNA(n) + a 2'-deoxyribonucleoside 5'-triphosphate = DNA(n+1) + diphosphate</text>
        <dbReference type="Rhea" id="RHEA:22508"/>
        <dbReference type="Rhea" id="RHEA-COMP:17339"/>
        <dbReference type="Rhea" id="RHEA-COMP:17340"/>
        <dbReference type="ChEBI" id="CHEBI:33019"/>
        <dbReference type="ChEBI" id="CHEBI:61560"/>
        <dbReference type="ChEBI" id="CHEBI:173112"/>
        <dbReference type="EC" id="2.7.7.7"/>
    </reaction>
</comment>
<dbReference type="InterPro" id="IPR006172">
    <property type="entry name" value="DNA-dir_DNA_pol_B"/>
</dbReference>
<comment type="similarity">
    <text evidence="3 19">Belongs to the DNA polymerase type-B family.</text>
</comment>
<evidence type="ECO:0000313" key="22">
    <source>
        <dbReference type="EMBL" id="PGH18662.1"/>
    </source>
</evidence>
<evidence type="ECO:0000256" key="13">
    <source>
        <dbReference type="ARBA" id="ARBA00023014"/>
    </source>
</evidence>
<evidence type="ECO:0000256" key="15">
    <source>
        <dbReference type="ARBA" id="ARBA00023242"/>
    </source>
</evidence>